<name>A0ABV8DYN5_9NOCA</name>
<dbReference type="RefSeq" id="WP_378614217.1">
    <property type="nucleotide sequence ID" value="NZ_JBHSAX010000017.1"/>
</dbReference>
<protein>
    <submittedName>
        <fullName evidence="2">DUF5994 family protein</fullName>
    </submittedName>
</protein>
<evidence type="ECO:0000313" key="2">
    <source>
        <dbReference type="EMBL" id="MFC3964462.1"/>
    </source>
</evidence>
<comment type="caution">
    <text evidence="2">The sequence shown here is derived from an EMBL/GenBank/DDBJ whole genome shotgun (WGS) entry which is preliminary data.</text>
</comment>
<feature type="region of interest" description="Disordered" evidence="1">
    <location>
        <begin position="167"/>
        <end position="189"/>
    </location>
</feature>
<reference evidence="3" key="1">
    <citation type="journal article" date="2019" name="Int. J. Syst. Evol. Microbiol.">
        <title>The Global Catalogue of Microorganisms (GCM) 10K type strain sequencing project: providing services to taxonomists for standard genome sequencing and annotation.</title>
        <authorList>
            <consortium name="The Broad Institute Genomics Platform"/>
            <consortium name="The Broad Institute Genome Sequencing Center for Infectious Disease"/>
            <person name="Wu L."/>
            <person name="Ma J."/>
        </authorList>
    </citation>
    <scope>NUCLEOTIDE SEQUENCE [LARGE SCALE GENOMIC DNA]</scope>
    <source>
        <strain evidence="3">CGMCC 4.7330</strain>
    </source>
</reference>
<organism evidence="2 3">
    <name type="scientific">Nocardia jiangsuensis</name>
    <dbReference type="NCBI Taxonomy" id="1691563"/>
    <lineage>
        <taxon>Bacteria</taxon>
        <taxon>Bacillati</taxon>
        <taxon>Actinomycetota</taxon>
        <taxon>Actinomycetes</taxon>
        <taxon>Mycobacteriales</taxon>
        <taxon>Nocardiaceae</taxon>
        <taxon>Nocardia</taxon>
    </lineage>
</organism>
<dbReference type="Proteomes" id="UP001595696">
    <property type="component" value="Unassembled WGS sequence"/>
</dbReference>
<accession>A0ABV8DYN5</accession>
<proteinExistence type="predicted"/>
<evidence type="ECO:0000313" key="3">
    <source>
        <dbReference type="Proteomes" id="UP001595696"/>
    </source>
</evidence>
<keyword evidence="3" id="KW-1185">Reference proteome</keyword>
<gene>
    <name evidence="2" type="ORF">ACFO0B_20965</name>
</gene>
<dbReference type="InterPro" id="IPR046036">
    <property type="entry name" value="DUF5994"/>
</dbReference>
<dbReference type="Pfam" id="PF19457">
    <property type="entry name" value="DUF5994"/>
    <property type="match status" value="1"/>
</dbReference>
<sequence length="189" mass="19661">MTTPQLESISARHATRLALHPAPRPAVRSAPVRPPRPGLVDGAWWPRTLDLVAELRALAPCLVERLGAVERVTYDLAAWQPAPKRMLLDGRSVRLDGYGYGPARGTLGVLGVDRRRVLLLVIPVDAAPAIAGSLLSTAGAPPGREYTGAELTAAGLAGGLAREQAATATARWDGEGGRGAAGARAWTGG</sequence>
<dbReference type="EMBL" id="JBHSAX010000017">
    <property type="protein sequence ID" value="MFC3964462.1"/>
    <property type="molecule type" value="Genomic_DNA"/>
</dbReference>
<evidence type="ECO:0000256" key="1">
    <source>
        <dbReference type="SAM" id="MobiDB-lite"/>
    </source>
</evidence>